<reference evidence="2 3" key="1">
    <citation type="submission" date="2017-08" db="EMBL/GenBank/DDBJ databases">
        <title>Harnessing the power of phylogenomics to disentangle the directionality and signatures of interkingdom host jumping in the parasitic fungal genus Tolypocladium.</title>
        <authorList>
            <person name="Quandt C.A."/>
            <person name="Patterson W."/>
            <person name="Spatafora J.W."/>
        </authorList>
    </citation>
    <scope>NUCLEOTIDE SEQUENCE [LARGE SCALE GENOMIC DNA]</scope>
    <source>
        <strain evidence="2 3">CBS 113982</strain>
    </source>
</reference>
<dbReference type="STRING" id="45235.A0A2K3QNX4"/>
<dbReference type="InterPro" id="IPR000073">
    <property type="entry name" value="AB_hydrolase_1"/>
</dbReference>
<dbReference type="SUPFAM" id="SSF53474">
    <property type="entry name" value="alpha/beta-Hydrolases"/>
    <property type="match status" value="1"/>
</dbReference>
<dbReference type="OrthoDB" id="408373at2759"/>
<dbReference type="Proteomes" id="UP000236621">
    <property type="component" value="Unassembled WGS sequence"/>
</dbReference>
<evidence type="ECO:0000259" key="1">
    <source>
        <dbReference type="Pfam" id="PF12697"/>
    </source>
</evidence>
<dbReference type="Pfam" id="PF12697">
    <property type="entry name" value="Abhydrolase_6"/>
    <property type="match status" value="1"/>
</dbReference>
<protein>
    <recommendedName>
        <fullName evidence="1">AB hydrolase-1 domain-containing protein</fullName>
    </recommendedName>
</protein>
<name>A0A2K3QNX4_9HYPO</name>
<dbReference type="PANTHER" id="PTHR37017">
    <property type="entry name" value="AB HYDROLASE-1 DOMAIN-CONTAINING PROTEIN-RELATED"/>
    <property type="match status" value="1"/>
</dbReference>
<dbReference type="EMBL" id="NRSZ01000138">
    <property type="protein sequence ID" value="PNY29236.1"/>
    <property type="molecule type" value="Genomic_DNA"/>
</dbReference>
<sequence>MSRKPTLVFVPGAWHSPEVWSRVSSEIEARKHEYKCVRVALPSTLSHPAATFADDVEAVRDAIVAETTQGRDVVIVVHSYGGHVGNSAIKGLTRNTHDAAPSAKGSSGHVVGMAMVATGFTVTGVSFIDGLGGKPPPTWAADEEAGCAAIVVDARDMFYHDLPAQEGTQWVGNLRKQALKPLMEGGEHAYSGWKDVPVWFLATAEDRALPVQAQRAFVQGAKDAGAHVVLREIASSHSPMLSRPKETAEFILQAAASFAP</sequence>
<dbReference type="Gene3D" id="3.40.50.1820">
    <property type="entry name" value="alpha/beta hydrolase"/>
    <property type="match status" value="1"/>
</dbReference>
<keyword evidence="3" id="KW-1185">Reference proteome</keyword>
<feature type="domain" description="AB hydrolase-1" evidence="1">
    <location>
        <begin position="7"/>
        <end position="249"/>
    </location>
</feature>
<dbReference type="AlphaFoldDB" id="A0A2K3QNX4"/>
<proteinExistence type="predicted"/>
<evidence type="ECO:0000313" key="3">
    <source>
        <dbReference type="Proteomes" id="UP000236621"/>
    </source>
</evidence>
<dbReference type="PANTHER" id="PTHR37017:SF3">
    <property type="entry name" value="AB HYDROLASE-1 DOMAIN-CONTAINING PROTEIN"/>
    <property type="match status" value="1"/>
</dbReference>
<comment type="caution">
    <text evidence="2">The sequence shown here is derived from an EMBL/GenBank/DDBJ whole genome shotgun (WGS) entry which is preliminary data.</text>
</comment>
<organism evidence="2 3">
    <name type="scientific">Tolypocladium capitatum</name>
    <dbReference type="NCBI Taxonomy" id="45235"/>
    <lineage>
        <taxon>Eukaryota</taxon>
        <taxon>Fungi</taxon>
        <taxon>Dikarya</taxon>
        <taxon>Ascomycota</taxon>
        <taxon>Pezizomycotina</taxon>
        <taxon>Sordariomycetes</taxon>
        <taxon>Hypocreomycetidae</taxon>
        <taxon>Hypocreales</taxon>
        <taxon>Ophiocordycipitaceae</taxon>
        <taxon>Tolypocladium</taxon>
    </lineage>
</organism>
<dbReference type="InterPro" id="IPR029058">
    <property type="entry name" value="AB_hydrolase_fold"/>
</dbReference>
<accession>A0A2K3QNX4</accession>
<dbReference type="InterPro" id="IPR052897">
    <property type="entry name" value="Sec-Metab_Biosynth_Hydrolase"/>
</dbReference>
<evidence type="ECO:0000313" key="2">
    <source>
        <dbReference type="EMBL" id="PNY29236.1"/>
    </source>
</evidence>
<gene>
    <name evidence="2" type="ORF">TCAP_00849</name>
</gene>